<dbReference type="InterPro" id="IPR014710">
    <property type="entry name" value="RmlC-like_jellyroll"/>
</dbReference>
<evidence type="ECO:0000256" key="2">
    <source>
        <dbReference type="PIRSR" id="PIRSR006232-1"/>
    </source>
</evidence>
<feature type="domain" description="Pirin N-terminal" evidence="4">
    <location>
        <begin position="27"/>
        <end position="131"/>
    </location>
</feature>
<dbReference type="EMBL" id="CP031222">
    <property type="protein sequence ID" value="AXI04658.1"/>
    <property type="molecule type" value="Genomic_DNA"/>
</dbReference>
<dbReference type="AlphaFoldDB" id="A0A345PBJ9"/>
<feature type="binding site" evidence="2">
    <location>
        <position position="110"/>
    </location>
    <ligand>
        <name>Fe cation</name>
        <dbReference type="ChEBI" id="CHEBI:24875"/>
    </ligand>
</feature>
<feature type="binding site" evidence="2">
    <location>
        <position position="66"/>
    </location>
    <ligand>
        <name>Fe cation</name>
        <dbReference type="ChEBI" id="CHEBI:24875"/>
    </ligand>
</feature>
<dbReference type="InterPro" id="IPR011051">
    <property type="entry name" value="RmlC_Cupin_sf"/>
</dbReference>
<name>A0A345PBJ9_9GAMM</name>
<reference evidence="6 7" key="1">
    <citation type="submission" date="2018-07" db="EMBL/GenBank/DDBJ databases">
        <title>Genome sequencing of Moraxellaceae gen. HYN0046.</title>
        <authorList>
            <person name="Kim M."/>
            <person name="Yi H."/>
        </authorList>
    </citation>
    <scope>NUCLEOTIDE SEQUENCE [LARGE SCALE GENOMIC DNA]</scope>
    <source>
        <strain evidence="6 7">HYN0046</strain>
    </source>
</reference>
<comment type="cofactor">
    <cofactor evidence="2">
        <name>Fe cation</name>
        <dbReference type="ChEBI" id="CHEBI:24875"/>
    </cofactor>
    <text evidence="2">Binds 1 Fe cation per subunit.</text>
</comment>
<dbReference type="InterPro" id="IPR012093">
    <property type="entry name" value="Pirin"/>
</dbReference>
<evidence type="ECO:0000256" key="1">
    <source>
        <dbReference type="ARBA" id="ARBA00008416"/>
    </source>
</evidence>
<evidence type="ECO:0000259" key="4">
    <source>
        <dbReference type="Pfam" id="PF02678"/>
    </source>
</evidence>
<dbReference type="KEGG" id="mbah:HYN46_10905"/>
<evidence type="ECO:0000313" key="6">
    <source>
        <dbReference type="EMBL" id="AXI04658.1"/>
    </source>
</evidence>
<dbReference type="PIRSF" id="PIRSF006232">
    <property type="entry name" value="Pirin"/>
    <property type="match status" value="1"/>
</dbReference>
<feature type="binding site" evidence="2">
    <location>
        <position position="68"/>
    </location>
    <ligand>
        <name>Fe cation</name>
        <dbReference type="ChEBI" id="CHEBI:24875"/>
    </ligand>
</feature>
<dbReference type="Gene3D" id="2.60.120.10">
    <property type="entry name" value="Jelly Rolls"/>
    <property type="match status" value="2"/>
</dbReference>
<comment type="similarity">
    <text evidence="1 3">Belongs to the pirin family.</text>
</comment>
<dbReference type="CDD" id="cd02909">
    <property type="entry name" value="cupin_pirin_N"/>
    <property type="match status" value="1"/>
</dbReference>
<dbReference type="SUPFAM" id="SSF51182">
    <property type="entry name" value="RmlC-like cupins"/>
    <property type="match status" value="1"/>
</dbReference>
<dbReference type="PANTHER" id="PTHR13903">
    <property type="entry name" value="PIRIN-RELATED"/>
    <property type="match status" value="1"/>
</dbReference>
<organism evidence="6 7">
    <name type="scientific">Aquirhabdus parva</name>
    <dbReference type="NCBI Taxonomy" id="2283318"/>
    <lineage>
        <taxon>Bacteria</taxon>
        <taxon>Pseudomonadati</taxon>
        <taxon>Pseudomonadota</taxon>
        <taxon>Gammaproteobacteria</taxon>
        <taxon>Moraxellales</taxon>
        <taxon>Moraxellaceae</taxon>
        <taxon>Aquirhabdus</taxon>
    </lineage>
</organism>
<feature type="domain" description="Pirin C-terminal" evidence="5">
    <location>
        <begin position="195"/>
        <end position="290"/>
    </location>
</feature>
<dbReference type="Proteomes" id="UP000253940">
    <property type="component" value="Chromosome"/>
</dbReference>
<protein>
    <submittedName>
        <fullName evidence="6">Pirin family protein</fullName>
    </submittedName>
</protein>
<dbReference type="CDD" id="cd02247">
    <property type="entry name" value="cupin_pirin_C"/>
    <property type="match status" value="1"/>
</dbReference>
<keyword evidence="2" id="KW-0479">Metal-binding</keyword>
<accession>A0A345PBJ9</accession>
<dbReference type="GO" id="GO:0046872">
    <property type="term" value="F:metal ion binding"/>
    <property type="evidence" value="ECO:0007669"/>
    <property type="project" value="UniProtKB-KW"/>
</dbReference>
<dbReference type="InterPro" id="IPR008778">
    <property type="entry name" value="Pirin_C_dom"/>
</dbReference>
<evidence type="ECO:0000256" key="3">
    <source>
        <dbReference type="RuleBase" id="RU003457"/>
    </source>
</evidence>
<dbReference type="InterPro" id="IPR003829">
    <property type="entry name" value="Pirin_N_dom"/>
</dbReference>
<evidence type="ECO:0000313" key="7">
    <source>
        <dbReference type="Proteomes" id="UP000253940"/>
    </source>
</evidence>
<evidence type="ECO:0000259" key="5">
    <source>
        <dbReference type="Pfam" id="PF05726"/>
    </source>
</evidence>
<gene>
    <name evidence="6" type="ORF">HYN46_10905</name>
</gene>
<dbReference type="OrthoDB" id="9780903at2"/>
<dbReference type="PANTHER" id="PTHR13903:SF8">
    <property type="entry name" value="PIRIN"/>
    <property type="match status" value="1"/>
</dbReference>
<dbReference type="Pfam" id="PF05726">
    <property type="entry name" value="Pirin_C"/>
    <property type="match status" value="1"/>
</dbReference>
<keyword evidence="7" id="KW-1185">Reference proteome</keyword>
<feature type="binding site" evidence="2">
    <location>
        <position position="112"/>
    </location>
    <ligand>
        <name>Fe cation</name>
        <dbReference type="ChEBI" id="CHEBI:24875"/>
    </ligand>
</feature>
<proteinExistence type="inferred from homology"/>
<keyword evidence="2" id="KW-0408">Iron</keyword>
<sequence length="292" mass="31269">MMTNIVQKITSIAQVTDAFKTIEGDGFDVLRAIPSHTSESVGPVIFLDHFGPIEFKAGEAKGASAHPHAGIETLTLLLEGSSVHKDSMGNTSSMRPGEVQWMRAGAGIIHDESPDPELLKTGGRNHGVQLWFNMPKGKKHDAPEYQHYRADVIPVFVSEDGKSKTRVIAGQVAGLTGPVRSNGHPVVAHTSFLGEGQFTIPTPQATELGLYVMTGRVQIGDSGQHLEAGQIATLTAGDVLHIINPEGAAELLLIGGDPLDAPIVRYGPFVMNTRSELEQAFRDYHAGRMGVI</sequence>
<dbReference type="Pfam" id="PF02678">
    <property type="entry name" value="Pirin"/>
    <property type="match status" value="1"/>
</dbReference>